<keyword evidence="3" id="KW-1185">Reference proteome</keyword>
<dbReference type="CDD" id="cd00303">
    <property type="entry name" value="retropepsin_like"/>
    <property type="match status" value="1"/>
</dbReference>
<evidence type="ECO:0000259" key="1">
    <source>
        <dbReference type="SMART" id="SM00343"/>
    </source>
</evidence>
<dbReference type="PANTHER" id="PTHR47331">
    <property type="entry name" value="PHD-TYPE DOMAIN-CONTAINING PROTEIN"/>
    <property type="match status" value="1"/>
</dbReference>
<name>A0A8S3U3Z1_MYTED</name>
<dbReference type="GO" id="GO:0003676">
    <property type="term" value="F:nucleic acid binding"/>
    <property type="evidence" value="ECO:0007669"/>
    <property type="project" value="InterPro"/>
</dbReference>
<dbReference type="InterPro" id="IPR008737">
    <property type="entry name" value="DUF1758"/>
</dbReference>
<feature type="domain" description="CCHC-type" evidence="1">
    <location>
        <begin position="259"/>
        <end position="275"/>
    </location>
</feature>
<dbReference type="InterPro" id="IPR008042">
    <property type="entry name" value="Retrotrans_Pao"/>
</dbReference>
<comment type="caution">
    <text evidence="2">The sequence shown here is derived from an EMBL/GenBank/DDBJ whole genome shotgun (WGS) entry which is preliminary data.</text>
</comment>
<dbReference type="Gene3D" id="2.40.70.10">
    <property type="entry name" value="Acid Proteases"/>
    <property type="match status" value="1"/>
</dbReference>
<dbReference type="SMART" id="SM00343">
    <property type="entry name" value="ZnF_C2HC"/>
    <property type="match status" value="3"/>
</dbReference>
<dbReference type="EMBL" id="CAJPWZ010002457">
    <property type="protein sequence ID" value="CAG2238593.1"/>
    <property type="molecule type" value="Genomic_DNA"/>
</dbReference>
<reference evidence="2" key="1">
    <citation type="submission" date="2021-03" db="EMBL/GenBank/DDBJ databases">
        <authorList>
            <person name="Bekaert M."/>
        </authorList>
    </citation>
    <scope>NUCLEOTIDE SEQUENCE</scope>
</reference>
<dbReference type="InterPro" id="IPR001878">
    <property type="entry name" value="Znf_CCHC"/>
</dbReference>
<dbReference type="Pfam" id="PF05585">
    <property type="entry name" value="DUF1758"/>
    <property type="match status" value="1"/>
</dbReference>
<gene>
    <name evidence="2" type="ORF">MEDL_50993</name>
</gene>
<evidence type="ECO:0000313" key="2">
    <source>
        <dbReference type="EMBL" id="CAG2238593.1"/>
    </source>
</evidence>
<organism evidence="2 3">
    <name type="scientific">Mytilus edulis</name>
    <name type="common">Blue mussel</name>
    <dbReference type="NCBI Taxonomy" id="6550"/>
    <lineage>
        <taxon>Eukaryota</taxon>
        <taxon>Metazoa</taxon>
        <taxon>Spiralia</taxon>
        <taxon>Lophotrochozoa</taxon>
        <taxon>Mollusca</taxon>
        <taxon>Bivalvia</taxon>
        <taxon>Autobranchia</taxon>
        <taxon>Pteriomorphia</taxon>
        <taxon>Mytilida</taxon>
        <taxon>Mytiloidea</taxon>
        <taxon>Mytilidae</taxon>
        <taxon>Mytilinae</taxon>
        <taxon>Mytilus</taxon>
    </lineage>
</organism>
<dbReference type="InterPro" id="IPR021109">
    <property type="entry name" value="Peptidase_aspartic_dom_sf"/>
</dbReference>
<accession>A0A8S3U3Z1</accession>
<feature type="domain" description="CCHC-type" evidence="1">
    <location>
        <begin position="278"/>
        <end position="295"/>
    </location>
</feature>
<proteinExistence type="predicted"/>
<dbReference type="Pfam" id="PF05380">
    <property type="entry name" value="Peptidase_A17"/>
    <property type="match status" value="1"/>
</dbReference>
<feature type="domain" description="CCHC-type" evidence="1">
    <location>
        <begin position="230"/>
        <end position="245"/>
    </location>
</feature>
<dbReference type="Proteomes" id="UP000683360">
    <property type="component" value="Unassembled WGS sequence"/>
</dbReference>
<protein>
    <recommendedName>
        <fullName evidence="1">CCHC-type domain-containing protein</fullName>
    </recommendedName>
</protein>
<evidence type="ECO:0000313" key="3">
    <source>
        <dbReference type="Proteomes" id="UP000683360"/>
    </source>
</evidence>
<sequence>MSNVRFLKGVRTRYRNSIQTEILNGKQILSSEVDKLDEQRFVLEATKCADKLKMYSEKLEIQSGKLASALEDEGEVIDDIVGEDCELCSSVMDCYLDLIQFKERHIRSLEVLKQDVNQDVFVSIIRSKLLEDVLLQLEIQKGAKAKWKILSLCKKLNDYVVAREKSCVIEKAKDSVKPNGFGNKFSPKPWKTNSFNNNRSENCVYQPKSSAEALIANSSKSQPGSKYFDKCRYCGSKHWSDECQKFKTIEERKRQLKGSCFKCLKAGHGSFECKRNKLCIHCNEVNSHHRSLCPKKFNTKNTCVYLSEEISEYCSDNVLQEFESTNNESEQESSMLAFGEMVLMQTATAEITNPNYTKKEKTRILFDSGSQRTYISQRLASKLGLKSYHEEEIRLMTFGSEKIKIVKTTHTNLDIRLKNGLYFSIIANIVPVISGCLNRRKLDSVSMTKLKKYVNDIYLADDLPFENESSEIDLLIGNDYYLDLILARRLEVQPGLYLLASKLGWMVTGRVKDKDNQANETGLLIMSHTNGNELKEQKSISKKEYGVLSSPDLTDFWKLESIGITDQTDNTDDEIAMKIFKDTLTFEKGRYQVKWPWKEDSPDLPMNRNLAFGRLKSNIDRMKKKQGLLKQYDSIIQDQLSKEIIEKVDIHNTEGLVHYIPHHAVISPLKTTTKVRIVKIRNDIYVDNLITGANSVVDAISIYSESKAIFREASMNLREWITNEKCVNEFISKEDRINSNSNNVLGHVWDIKNDTLCMKSSDHMLFPEKVTKRTALKRIAELFDPLGLFSPVLIQGKILLQSLWKKKMNWDDALCDEDLYKWNDIKCDLERIPKCAISRSIVLDSDSKNVQYQLLCFCDASGSAYSAAIYLHQRDNARRAFRLQKTHQ</sequence>
<dbReference type="AlphaFoldDB" id="A0A8S3U3Z1"/>
<dbReference type="GO" id="GO:0008270">
    <property type="term" value="F:zinc ion binding"/>
    <property type="evidence" value="ECO:0007669"/>
    <property type="project" value="InterPro"/>
</dbReference>
<dbReference type="OrthoDB" id="6155266at2759"/>